<evidence type="ECO:0000313" key="11">
    <source>
        <dbReference type="EMBL" id="RAW19118.1"/>
    </source>
</evidence>
<dbReference type="GO" id="GO:0031460">
    <property type="term" value="P:glycine betaine transport"/>
    <property type="evidence" value="ECO:0007669"/>
    <property type="project" value="TreeGrafter"/>
</dbReference>
<evidence type="ECO:0000256" key="6">
    <source>
        <dbReference type="ARBA" id="ARBA00023136"/>
    </source>
</evidence>
<keyword evidence="2 9" id="KW-0813">Transport</keyword>
<organism evidence="11 12">
    <name type="scientific">Paenibacillus taichungensis</name>
    <dbReference type="NCBI Taxonomy" id="484184"/>
    <lineage>
        <taxon>Bacteria</taxon>
        <taxon>Bacillati</taxon>
        <taxon>Bacillota</taxon>
        <taxon>Bacilli</taxon>
        <taxon>Bacillales</taxon>
        <taxon>Paenibacillaceae</taxon>
        <taxon>Paenibacillus</taxon>
    </lineage>
</organism>
<comment type="similarity">
    <text evidence="8">In the N-terminal section; belongs to the binding-protein-dependent transport system permease family.</text>
</comment>
<keyword evidence="3" id="KW-1003">Cell membrane</keyword>
<accession>A0A329R7L8</accession>
<evidence type="ECO:0000256" key="4">
    <source>
        <dbReference type="ARBA" id="ARBA00022692"/>
    </source>
</evidence>
<name>A0A329R7L8_9BACL</name>
<keyword evidence="5 9" id="KW-1133">Transmembrane helix</keyword>
<dbReference type="PANTHER" id="PTHR47737:SF1">
    <property type="entry name" value="GLYCINE BETAINE_PROLINE BETAINE TRANSPORT SYSTEM PERMEASE PROTEIN PROW"/>
    <property type="match status" value="1"/>
</dbReference>
<gene>
    <name evidence="11" type="ORF">DC345_03000</name>
</gene>
<dbReference type="InterPro" id="IPR035906">
    <property type="entry name" value="MetI-like_sf"/>
</dbReference>
<evidence type="ECO:0000313" key="12">
    <source>
        <dbReference type="Proteomes" id="UP000250642"/>
    </source>
</evidence>
<evidence type="ECO:0000256" key="3">
    <source>
        <dbReference type="ARBA" id="ARBA00022475"/>
    </source>
</evidence>
<dbReference type="Proteomes" id="UP000250642">
    <property type="component" value="Unassembled WGS sequence"/>
</dbReference>
<evidence type="ECO:0000256" key="9">
    <source>
        <dbReference type="RuleBase" id="RU363032"/>
    </source>
</evidence>
<feature type="transmembrane region" description="Helical" evidence="9">
    <location>
        <begin position="135"/>
        <end position="162"/>
    </location>
</feature>
<proteinExistence type="inferred from homology"/>
<comment type="similarity">
    <text evidence="7">In the C-terminal section; belongs to the OsmX family.</text>
</comment>
<evidence type="ECO:0000256" key="1">
    <source>
        <dbReference type="ARBA" id="ARBA00004141"/>
    </source>
</evidence>
<dbReference type="Pfam" id="PF00528">
    <property type="entry name" value="BPD_transp_1"/>
    <property type="match status" value="1"/>
</dbReference>
<dbReference type="Gene3D" id="3.40.190.100">
    <property type="entry name" value="Glycine betaine-binding periplasmic protein, domain 2"/>
    <property type="match status" value="2"/>
</dbReference>
<dbReference type="EMBL" id="QEVW01000002">
    <property type="protein sequence ID" value="RAW19118.1"/>
    <property type="molecule type" value="Genomic_DNA"/>
</dbReference>
<keyword evidence="6 9" id="KW-0472">Membrane</keyword>
<dbReference type="CDD" id="cd06261">
    <property type="entry name" value="TM_PBP2"/>
    <property type="match status" value="1"/>
</dbReference>
<dbReference type="AlphaFoldDB" id="A0A329R7L8"/>
<feature type="transmembrane region" description="Helical" evidence="9">
    <location>
        <begin position="246"/>
        <end position="266"/>
    </location>
</feature>
<dbReference type="GO" id="GO:0043190">
    <property type="term" value="C:ATP-binding cassette (ABC) transporter complex"/>
    <property type="evidence" value="ECO:0007669"/>
    <property type="project" value="InterPro"/>
</dbReference>
<evidence type="ECO:0000256" key="8">
    <source>
        <dbReference type="ARBA" id="ARBA00035652"/>
    </source>
</evidence>
<comment type="similarity">
    <text evidence="9">Belongs to the binding-protein-dependent transport system permease family.</text>
</comment>
<dbReference type="GO" id="GO:0015871">
    <property type="term" value="P:choline transport"/>
    <property type="evidence" value="ECO:0007669"/>
    <property type="project" value="TreeGrafter"/>
</dbReference>
<dbReference type="PROSITE" id="PS50928">
    <property type="entry name" value="ABC_TM1"/>
    <property type="match status" value="1"/>
</dbReference>
<evidence type="ECO:0000256" key="5">
    <source>
        <dbReference type="ARBA" id="ARBA00022989"/>
    </source>
</evidence>
<evidence type="ECO:0000259" key="10">
    <source>
        <dbReference type="PROSITE" id="PS50928"/>
    </source>
</evidence>
<dbReference type="InterPro" id="IPR000515">
    <property type="entry name" value="MetI-like"/>
</dbReference>
<dbReference type="Gene3D" id="1.10.3720.10">
    <property type="entry name" value="MetI-like"/>
    <property type="match status" value="1"/>
</dbReference>
<dbReference type="SUPFAM" id="SSF161098">
    <property type="entry name" value="MetI-like"/>
    <property type="match status" value="1"/>
</dbReference>
<dbReference type="RefSeq" id="WP_113051846.1">
    <property type="nucleotide sequence ID" value="NZ_CP175536.1"/>
</dbReference>
<feature type="transmembrane region" description="Helical" evidence="9">
    <location>
        <begin position="215"/>
        <end position="234"/>
    </location>
</feature>
<evidence type="ECO:0000256" key="2">
    <source>
        <dbReference type="ARBA" id="ARBA00022448"/>
    </source>
</evidence>
<keyword evidence="4 9" id="KW-0812">Transmembrane</keyword>
<dbReference type="SUPFAM" id="SSF53850">
    <property type="entry name" value="Periplasmic binding protein-like II"/>
    <property type="match status" value="3"/>
</dbReference>
<dbReference type="Gene3D" id="3.10.105.10">
    <property type="entry name" value="Dipeptide-binding Protein, Domain 3"/>
    <property type="match status" value="2"/>
</dbReference>
<sequence>MIPKIPLASWIEAIVDWMSSSLSGLFKVISVVIQEVVGFFSGLFMLPHPLLFIVILGVLAYLVGRIPLTLFTVIGFLLVDNLGYWSQSMDTLGLVITSGLISILLGVPIGIWLAYSKTAARIITPLLDFMQTMPAFVYLLPAVTFFSLGVVPGVIASVIFAIPPTIRLTHLGIKQVSGELVEAADAFGSTSMQKLFKVQLPLALPTVMSGINQTIMLSLSMVVIASMIGAQGIGAEVYRAVTQLQIGKGFEAGLAVVVLAIVLDRFTQNLFMPGRKKSSRFSAKQKAWITAAATFVVLVAGFSQYFVGGNSTSAGGNNTPANAVGEEVNYQIIGIDPGAGIMKSTAKAIEDYHLTDWTLIEGSGAAMTATLDKAIKAEEPIIITGWTPHWMFNKYDLKYLDDPEKSFGDAEEIHTIARKGLKEDHPVAYEFLSRFQWTSDEMGEMMSAIQNGTSPEEAAKDYAEKHADQIDEWTKGLTPVNGDAFKLSYVAWDSEIASTNLLKYVMESKLGYKVNALQVEAGPMWTGVASGDVDASPAAWLPLTHADYWERYKDQVDDLGANMTGVRTGLVVPAYMTDVNSIADLETGASSSTPSANANVGNEVNHQIIGIDPGAGIMKSTASAIEKYGLSDWKLVEGSGAAMTATLDKAVKNKEPVIVTGWTPHWMFNAYDLKYLDDPEGVYGEAEQIHTIARKGLKEDKPVAYEFLDRFSWTPEDMGEIMVAIQNGEDPQKAAAAFAEKHSDKVAEWTKGLTPVNGDSIKLSYVAWDSEIASTNLLEYILKEKLGYKVTSLQVEIGPMWTGIANGDVDATPAAWLPLTSADYFNKYKDQIDDLGPNMDGAKTGLVVPTYMDINSIEDLKDN</sequence>
<comment type="subcellular location">
    <subcellularLocation>
        <location evidence="9">Cell membrane</location>
        <topology evidence="9">Multi-pass membrane protein</topology>
    </subcellularLocation>
    <subcellularLocation>
        <location evidence="1">Membrane</location>
        <topology evidence="1">Multi-pass membrane protein</topology>
    </subcellularLocation>
</comment>
<feature type="transmembrane region" description="Helical" evidence="9">
    <location>
        <begin position="50"/>
        <end position="79"/>
    </location>
</feature>
<protein>
    <submittedName>
        <fullName evidence="11">Glycine/betaine-binding protein</fullName>
    </submittedName>
</protein>
<evidence type="ECO:0000256" key="7">
    <source>
        <dbReference type="ARBA" id="ARBA00035642"/>
    </source>
</evidence>
<feature type="domain" description="ABC transmembrane type-1" evidence="10">
    <location>
        <begin position="88"/>
        <end position="267"/>
    </location>
</feature>
<dbReference type="GO" id="GO:0015226">
    <property type="term" value="F:carnitine transmembrane transporter activity"/>
    <property type="evidence" value="ECO:0007669"/>
    <property type="project" value="TreeGrafter"/>
</dbReference>
<dbReference type="CDD" id="cd13639">
    <property type="entry name" value="PBP2_OpuAC_like"/>
    <property type="match status" value="2"/>
</dbReference>
<dbReference type="InterPro" id="IPR007210">
    <property type="entry name" value="ABC_Gly_betaine_transp_sub-bd"/>
</dbReference>
<feature type="transmembrane region" description="Helical" evidence="9">
    <location>
        <begin position="287"/>
        <end position="307"/>
    </location>
</feature>
<dbReference type="FunFam" id="1.10.3720.10:FF:000001">
    <property type="entry name" value="Glycine betaine ABC transporter, permease"/>
    <property type="match status" value="1"/>
</dbReference>
<dbReference type="Pfam" id="PF04069">
    <property type="entry name" value="OpuAC"/>
    <property type="match status" value="3"/>
</dbReference>
<reference evidence="11 12" key="1">
    <citation type="submission" date="2018-04" db="EMBL/GenBank/DDBJ databases">
        <title>Paenibacillus taichungensis Genome sequencing and assembly.</title>
        <authorList>
            <person name="Xu J."/>
            <person name="Rensing C."/>
            <person name="Mazhar H.S."/>
        </authorList>
    </citation>
    <scope>NUCLEOTIDE SEQUENCE [LARGE SCALE GENOMIC DNA]</scope>
    <source>
        <strain evidence="11 12">NC1</strain>
    </source>
</reference>
<dbReference type="GO" id="GO:0005275">
    <property type="term" value="F:amine transmembrane transporter activity"/>
    <property type="evidence" value="ECO:0007669"/>
    <property type="project" value="TreeGrafter"/>
</dbReference>
<feature type="transmembrane region" description="Helical" evidence="9">
    <location>
        <begin position="91"/>
        <end position="115"/>
    </location>
</feature>
<comment type="caution">
    <text evidence="11">The sequence shown here is derived from an EMBL/GenBank/DDBJ whole genome shotgun (WGS) entry which is preliminary data.</text>
</comment>
<dbReference type="PANTHER" id="PTHR47737">
    <property type="entry name" value="GLYCINE BETAINE/PROLINE BETAINE TRANSPORT SYSTEM PERMEASE PROTEIN PROW"/>
    <property type="match status" value="1"/>
</dbReference>